<dbReference type="SUPFAM" id="SSF46689">
    <property type="entry name" value="Homeodomain-like"/>
    <property type="match status" value="1"/>
</dbReference>
<dbReference type="Gene3D" id="1.10.8.60">
    <property type="match status" value="1"/>
</dbReference>
<dbReference type="Gene3D" id="3.40.50.300">
    <property type="entry name" value="P-loop containing nucleotide triphosphate hydrolases"/>
    <property type="match status" value="1"/>
</dbReference>
<keyword evidence="7" id="KW-1185">Reference proteome</keyword>
<dbReference type="AlphaFoldDB" id="A0A1I7HUT4"/>
<dbReference type="OrthoDB" id="9803970at2"/>
<evidence type="ECO:0000313" key="6">
    <source>
        <dbReference type="EMBL" id="SFU64246.1"/>
    </source>
</evidence>
<keyword evidence="1" id="KW-0547">Nucleotide-binding</keyword>
<dbReference type="InterPro" id="IPR029016">
    <property type="entry name" value="GAF-like_dom_sf"/>
</dbReference>
<reference evidence="6 7" key="1">
    <citation type="submission" date="2016-10" db="EMBL/GenBank/DDBJ databases">
        <authorList>
            <person name="de Groot N.N."/>
        </authorList>
    </citation>
    <scope>NUCLEOTIDE SEQUENCE [LARGE SCALE GENOMIC DNA]</scope>
    <source>
        <strain evidence="6 7">KHGC13</strain>
    </source>
</reference>
<keyword evidence="2" id="KW-0067">ATP-binding</keyword>
<dbReference type="PANTHER" id="PTHR32071">
    <property type="entry name" value="TRANSCRIPTIONAL REGULATORY PROTEIN"/>
    <property type="match status" value="1"/>
</dbReference>
<dbReference type="Gene3D" id="1.10.10.60">
    <property type="entry name" value="Homeodomain-like"/>
    <property type="match status" value="1"/>
</dbReference>
<evidence type="ECO:0000256" key="2">
    <source>
        <dbReference type="ARBA" id="ARBA00022840"/>
    </source>
</evidence>
<evidence type="ECO:0000313" key="7">
    <source>
        <dbReference type="Proteomes" id="UP000198817"/>
    </source>
</evidence>
<organism evidence="6 7">
    <name type="scientific">Eubacterium pyruvativorans</name>
    <dbReference type="NCBI Taxonomy" id="155865"/>
    <lineage>
        <taxon>Bacteria</taxon>
        <taxon>Bacillati</taxon>
        <taxon>Bacillota</taxon>
        <taxon>Clostridia</taxon>
        <taxon>Eubacteriales</taxon>
        <taxon>Eubacteriaceae</taxon>
        <taxon>Eubacterium</taxon>
    </lineage>
</organism>
<dbReference type="PROSITE" id="PS50045">
    <property type="entry name" value="SIGMA54_INTERACT_4"/>
    <property type="match status" value="1"/>
</dbReference>
<dbReference type="PANTHER" id="PTHR32071:SF57">
    <property type="entry name" value="C4-DICARBOXYLATE TRANSPORT TRANSCRIPTIONAL REGULATORY PROTEIN DCTD"/>
    <property type="match status" value="1"/>
</dbReference>
<accession>A0A1I7HUT4</accession>
<sequence length="704" mass="80167">MRKCDREAGFCFPAEGEPEIMRRGANVVMAEQDGRGLRETVEEEFLRKKGYWDRYIESGEIDPGLNPVIARSWEKCRAAGTSHDAGKGKVIDKDVFRSILNENRELIDIAIPIMQSVYDIINDSGFFFVLTDSVGYVLETMGDSLTDEMQDVLNFKVGALWSDLQVGSNAIGIALDYDTPIQTMGAEHFCRVQHGWTCSAAPIHGMNGELVGCIDLSCDDYRKKNPHTLGLVVAAAFSIEGMLKQKRTTKLLHSTLNESAESIVVLDEQFEIVFANRSLQTTFHVFAEELKGVDFRTLTPDVDWDNVAKQTKGDNFITYNTRMLFDGKEYHCGMNISMFLDRMRNYVVTIRHQERMIHYANRYTGNVAQYHFEDILAVDPLMLKTIALARRYARYDGIVLIEGESGTGKELFAQSIHNESRRAEGPFVAVNCASLPRDLLESEMFGYEKGAFTGARKEGNPGKFELANHGTLFLDEIGEMPLEFQAKLLRAVETLCIRRIGGRREIRLDVRIIAATNRDLRRESERGNFRKDLYYRLNVLRLVIPPLRDRRADIVYDARVFLDNFNRNYPEQSKEMDAGFCEALEAYQWPGNVRELQNGIERTFYAASGKKLVRNDFVYITGVPSVMEGTETGREGEDPVISERDRAETDQIRKLLEDALERSGYDAEKAAELLSMSRATFYRRCRRCNVSPKHLARNRKNSSQ</sequence>
<dbReference type="FunFam" id="3.40.50.300:FF:000006">
    <property type="entry name" value="DNA-binding transcriptional regulator NtrC"/>
    <property type="match status" value="1"/>
</dbReference>
<feature type="domain" description="Sigma-54 factor interaction" evidence="5">
    <location>
        <begin position="375"/>
        <end position="605"/>
    </location>
</feature>
<dbReference type="InterPro" id="IPR035965">
    <property type="entry name" value="PAS-like_dom_sf"/>
</dbReference>
<dbReference type="InterPro" id="IPR027417">
    <property type="entry name" value="P-loop_NTPase"/>
</dbReference>
<dbReference type="InterPro" id="IPR058031">
    <property type="entry name" value="AAA_lid_NorR"/>
</dbReference>
<proteinExistence type="predicted"/>
<dbReference type="SUPFAM" id="SSF55781">
    <property type="entry name" value="GAF domain-like"/>
    <property type="match status" value="1"/>
</dbReference>
<dbReference type="Pfam" id="PF00158">
    <property type="entry name" value="Sigma54_activat"/>
    <property type="match status" value="1"/>
</dbReference>
<dbReference type="STRING" id="155865.SAMN05216515_12613"/>
<dbReference type="GO" id="GO:0006355">
    <property type="term" value="P:regulation of DNA-templated transcription"/>
    <property type="evidence" value="ECO:0007669"/>
    <property type="project" value="InterPro"/>
</dbReference>
<dbReference type="GO" id="GO:0043565">
    <property type="term" value="F:sequence-specific DNA binding"/>
    <property type="evidence" value="ECO:0007669"/>
    <property type="project" value="InterPro"/>
</dbReference>
<dbReference type="SUPFAM" id="SSF52540">
    <property type="entry name" value="P-loop containing nucleoside triphosphate hydrolases"/>
    <property type="match status" value="1"/>
</dbReference>
<evidence type="ECO:0000256" key="1">
    <source>
        <dbReference type="ARBA" id="ARBA00022741"/>
    </source>
</evidence>
<dbReference type="InterPro" id="IPR009057">
    <property type="entry name" value="Homeodomain-like_sf"/>
</dbReference>
<dbReference type="GO" id="GO:0005524">
    <property type="term" value="F:ATP binding"/>
    <property type="evidence" value="ECO:0007669"/>
    <property type="project" value="UniProtKB-KW"/>
</dbReference>
<dbReference type="PROSITE" id="PS00688">
    <property type="entry name" value="SIGMA54_INTERACT_3"/>
    <property type="match status" value="1"/>
</dbReference>
<dbReference type="EMBL" id="FPBT01000024">
    <property type="protein sequence ID" value="SFU64246.1"/>
    <property type="molecule type" value="Genomic_DNA"/>
</dbReference>
<dbReference type="InterPro" id="IPR025662">
    <property type="entry name" value="Sigma_54_int_dom_ATP-bd_1"/>
</dbReference>
<evidence type="ECO:0000256" key="3">
    <source>
        <dbReference type="ARBA" id="ARBA00023015"/>
    </source>
</evidence>
<evidence type="ECO:0000256" key="4">
    <source>
        <dbReference type="ARBA" id="ARBA00023163"/>
    </source>
</evidence>
<dbReference type="InterPro" id="IPR002197">
    <property type="entry name" value="HTH_Fis"/>
</dbReference>
<evidence type="ECO:0000259" key="5">
    <source>
        <dbReference type="PROSITE" id="PS50045"/>
    </source>
</evidence>
<dbReference type="InterPro" id="IPR025944">
    <property type="entry name" value="Sigma_54_int_dom_CS"/>
</dbReference>
<dbReference type="Pfam" id="PF02954">
    <property type="entry name" value="HTH_8"/>
    <property type="match status" value="1"/>
</dbReference>
<protein>
    <submittedName>
        <fullName evidence="6">PAS domain S-box-containing protein</fullName>
    </submittedName>
</protein>
<dbReference type="NCBIfam" id="TIGR00229">
    <property type="entry name" value="sensory_box"/>
    <property type="match status" value="1"/>
</dbReference>
<dbReference type="InterPro" id="IPR002078">
    <property type="entry name" value="Sigma_54_int"/>
</dbReference>
<keyword evidence="3" id="KW-0805">Transcription regulation</keyword>
<dbReference type="Gene3D" id="3.30.450.40">
    <property type="match status" value="1"/>
</dbReference>
<dbReference type="InterPro" id="IPR003593">
    <property type="entry name" value="AAA+_ATPase"/>
</dbReference>
<name>A0A1I7HUT4_9FIRM</name>
<dbReference type="SMART" id="SM00382">
    <property type="entry name" value="AAA"/>
    <property type="match status" value="1"/>
</dbReference>
<dbReference type="Pfam" id="PF25601">
    <property type="entry name" value="AAA_lid_14"/>
    <property type="match status" value="1"/>
</dbReference>
<dbReference type="Proteomes" id="UP000198817">
    <property type="component" value="Unassembled WGS sequence"/>
</dbReference>
<gene>
    <name evidence="6" type="ORF">SAMN05216508_12413</name>
</gene>
<dbReference type="InterPro" id="IPR000014">
    <property type="entry name" value="PAS"/>
</dbReference>
<dbReference type="PRINTS" id="PR01590">
    <property type="entry name" value="HTHFIS"/>
</dbReference>
<dbReference type="CDD" id="cd00009">
    <property type="entry name" value="AAA"/>
    <property type="match status" value="1"/>
</dbReference>
<keyword evidence="4" id="KW-0804">Transcription</keyword>
<dbReference type="SUPFAM" id="SSF55785">
    <property type="entry name" value="PYP-like sensor domain (PAS domain)"/>
    <property type="match status" value="1"/>
</dbReference>
<dbReference type="PROSITE" id="PS00675">
    <property type="entry name" value="SIGMA54_INTERACT_1"/>
    <property type="match status" value="1"/>
</dbReference>
<dbReference type="Gene3D" id="3.30.450.20">
    <property type="entry name" value="PAS domain"/>
    <property type="match status" value="1"/>
</dbReference>